<comment type="similarity">
    <text evidence="2">Belongs to the SusD family.</text>
</comment>
<evidence type="ECO:0000256" key="4">
    <source>
        <dbReference type="ARBA" id="ARBA00023136"/>
    </source>
</evidence>
<feature type="domain" description="SusD-like N-terminal" evidence="7">
    <location>
        <begin position="103"/>
        <end position="237"/>
    </location>
</feature>
<keyword evidence="5" id="KW-0998">Cell outer membrane</keyword>
<sequence>MKTIFLYQNKLVKNFFPKRLLFISLLLITMDSCDLSENPYGQYSTEGFYTNVKRLDLAVLNVYASLQTRASHGEVLFTAFDNGTDLSHFLGAGASTGARGIAHYTIDANFSEIESFWRVCYTGINTANDVLANIDKVPTANPNDIATKAKLEAEVKFLRAIYYFNLVRYFGDVPLKLGSSVLGDDFQMPRTPKADVYAQIVKDLEESIPDLPWNDQVTVSERATKNAAMGMLARVQLFRGGYSLDQDGIRRRPDNYKEYYNEVLKWTDELIKSGKNRLNPNYEQIFINQCKYLLDPKENLFEIDLVAIQGVLTNGFVGTSNGLTTVAGVYARVAPWTRTHGFAYSKFETEDLRRDISIATYSLNSSGVRVPIPADKSYDWTAGKWSRIYQTDDQFKNLTMTNINFVVLRYSDVLLMRAEALNEINGGSTAEANELVNQVRRRGYGKPIIAPNVTVDMPVGLNKQQFLSYIQDERARELMFEGGIRRLDLIRWNILGDKLKEVIDFQTKNPKLLGKYNFSAPQFFTQNQHELYPIPLRELRENKKLIQNPGYNY</sequence>
<dbReference type="RefSeq" id="WP_184131747.1">
    <property type="nucleotide sequence ID" value="NZ_JACHKT010000006.1"/>
</dbReference>
<name>A0A841EM92_9BACT</name>
<evidence type="ECO:0000259" key="7">
    <source>
        <dbReference type="Pfam" id="PF14322"/>
    </source>
</evidence>
<evidence type="ECO:0000259" key="6">
    <source>
        <dbReference type="Pfam" id="PF07980"/>
    </source>
</evidence>
<dbReference type="SUPFAM" id="SSF48452">
    <property type="entry name" value="TPR-like"/>
    <property type="match status" value="1"/>
</dbReference>
<dbReference type="AlphaFoldDB" id="A0A841EM92"/>
<keyword evidence="3" id="KW-0732">Signal</keyword>
<dbReference type="Pfam" id="PF14322">
    <property type="entry name" value="SusD-like_3"/>
    <property type="match status" value="1"/>
</dbReference>
<dbReference type="Proteomes" id="UP000524404">
    <property type="component" value="Unassembled WGS sequence"/>
</dbReference>
<keyword evidence="9" id="KW-1185">Reference proteome</keyword>
<evidence type="ECO:0000313" key="9">
    <source>
        <dbReference type="Proteomes" id="UP000524404"/>
    </source>
</evidence>
<dbReference type="InterPro" id="IPR012944">
    <property type="entry name" value="SusD_RagB_dom"/>
</dbReference>
<dbReference type="Pfam" id="PF07980">
    <property type="entry name" value="SusD_RagB"/>
    <property type="match status" value="1"/>
</dbReference>
<evidence type="ECO:0000256" key="1">
    <source>
        <dbReference type="ARBA" id="ARBA00004442"/>
    </source>
</evidence>
<evidence type="ECO:0000313" key="8">
    <source>
        <dbReference type="EMBL" id="MBB6002539.1"/>
    </source>
</evidence>
<reference evidence="8 9" key="1">
    <citation type="submission" date="2020-08" db="EMBL/GenBank/DDBJ databases">
        <title>Functional genomics of gut bacteria from endangered species of beetles.</title>
        <authorList>
            <person name="Carlos-Shanley C."/>
        </authorList>
    </citation>
    <scope>NUCLEOTIDE SEQUENCE [LARGE SCALE GENOMIC DNA]</scope>
    <source>
        <strain evidence="8 9">S00070</strain>
    </source>
</reference>
<comment type="subcellular location">
    <subcellularLocation>
        <location evidence="1">Cell outer membrane</location>
    </subcellularLocation>
</comment>
<dbReference type="GO" id="GO:0009279">
    <property type="term" value="C:cell outer membrane"/>
    <property type="evidence" value="ECO:0007669"/>
    <property type="project" value="UniProtKB-SubCell"/>
</dbReference>
<dbReference type="InterPro" id="IPR033985">
    <property type="entry name" value="SusD-like_N"/>
</dbReference>
<evidence type="ECO:0000256" key="2">
    <source>
        <dbReference type="ARBA" id="ARBA00006275"/>
    </source>
</evidence>
<evidence type="ECO:0000256" key="5">
    <source>
        <dbReference type="ARBA" id="ARBA00023237"/>
    </source>
</evidence>
<protein>
    <recommendedName>
        <fullName evidence="10">Starch-binding associating with outer membrane</fullName>
    </recommendedName>
</protein>
<evidence type="ECO:0000256" key="3">
    <source>
        <dbReference type="ARBA" id="ARBA00022729"/>
    </source>
</evidence>
<dbReference type="CDD" id="cd08977">
    <property type="entry name" value="SusD"/>
    <property type="match status" value="1"/>
</dbReference>
<feature type="domain" description="RagB/SusD" evidence="6">
    <location>
        <begin position="372"/>
        <end position="551"/>
    </location>
</feature>
<evidence type="ECO:0008006" key="10">
    <source>
        <dbReference type="Google" id="ProtNLM"/>
    </source>
</evidence>
<dbReference type="Gene3D" id="1.25.40.390">
    <property type="match status" value="1"/>
</dbReference>
<proteinExistence type="inferred from homology"/>
<accession>A0A841EM92</accession>
<comment type="caution">
    <text evidence="8">The sequence shown here is derived from an EMBL/GenBank/DDBJ whole genome shotgun (WGS) entry which is preliminary data.</text>
</comment>
<gene>
    <name evidence="8" type="ORF">HNP25_001191</name>
</gene>
<dbReference type="InterPro" id="IPR011990">
    <property type="entry name" value="TPR-like_helical_dom_sf"/>
</dbReference>
<dbReference type="EMBL" id="JACHKT010000006">
    <property type="protein sequence ID" value="MBB6002539.1"/>
    <property type="molecule type" value="Genomic_DNA"/>
</dbReference>
<keyword evidence="4" id="KW-0472">Membrane</keyword>
<organism evidence="8 9">
    <name type="scientific">Arcicella rosea</name>
    <dbReference type="NCBI Taxonomy" id="502909"/>
    <lineage>
        <taxon>Bacteria</taxon>
        <taxon>Pseudomonadati</taxon>
        <taxon>Bacteroidota</taxon>
        <taxon>Cytophagia</taxon>
        <taxon>Cytophagales</taxon>
        <taxon>Flectobacillaceae</taxon>
        <taxon>Arcicella</taxon>
    </lineage>
</organism>